<feature type="binding site" evidence="4">
    <location>
        <position position="110"/>
    </location>
    <ligand>
        <name>FAD</name>
        <dbReference type="ChEBI" id="CHEBI:57692"/>
    </ligand>
</feature>
<dbReference type="Pfam" id="PF02852">
    <property type="entry name" value="Pyr_redox_dim"/>
    <property type="match status" value="1"/>
</dbReference>
<dbReference type="Gene3D" id="3.50.50.60">
    <property type="entry name" value="FAD/NAD(P)-binding domain"/>
    <property type="match status" value="3"/>
</dbReference>
<dbReference type="eggNOG" id="COG1249">
    <property type="taxonomic scope" value="Bacteria"/>
</dbReference>
<accession>I0H3E7</accession>
<dbReference type="PATRIC" id="fig|512565.3.peg.2310"/>
<dbReference type="InterPro" id="IPR004099">
    <property type="entry name" value="Pyr_nucl-diS_OxRdtase_dimer"/>
</dbReference>
<dbReference type="Pfam" id="PF07992">
    <property type="entry name" value="Pyr_redox_2"/>
    <property type="match status" value="1"/>
</dbReference>
<evidence type="ECO:0000256" key="2">
    <source>
        <dbReference type="ARBA" id="ARBA00022630"/>
    </source>
</evidence>
<evidence type="ECO:0000313" key="9">
    <source>
        <dbReference type="Proteomes" id="UP000007882"/>
    </source>
</evidence>
<evidence type="ECO:0000259" key="7">
    <source>
        <dbReference type="Pfam" id="PF07992"/>
    </source>
</evidence>
<dbReference type="SUPFAM" id="SSF55424">
    <property type="entry name" value="FAD/NAD-linked reductases, dimerisation (C-terminal) domain"/>
    <property type="match status" value="1"/>
</dbReference>
<dbReference type="InterPro" id="IPR036188">
    <property type="entry name" value="FAD/NAD-bd_sf"/>
</dbReference>
<dbReference type="SUPFAM" id="SSF51905">
    <property type="entry name" value="FAD/NAD(P)-binding domain"/>
    <property type="match status" value="1"/>
</dbReference>
<keyword evidence="3 4" id="KW-0274">FAD</keyword>
<dbReference type="OrthoDB" id="9800167at2"/>
<dbReference type="PRINTS" id="PR00411">
    <property type="entry name" value="PNDRDTASEI"/>
</dbReference>
<feature type="binding site" evidence="4">
    <location>
        <position position="335"/>
    </location>
    <ligand>
        <name>FAD</name>
        <dbReference type="ChEBI" id="CHEBI:57692"/>
    </ligand>
</feature>
<dbReference type="PANTHER" id="PTHR43014">
    <property type="entry name" value="MERCURIC REDUCTASE"/>
    <property type="match status" value="1"/>
</dbReference>
<evidence type="ECO:0000256" key="3">
    <source>
        <dbReference type="ARBA" id="ARBA00022827"/>
    </source>
</evidence>
<dbReference type="HOGENOM" id="CLU_016755_1_3_11"/>
<keyword evidence="4" id="KW-0547">Nucleotide-binding</keyword>
<keyword evidence="9" id="KW-1185">Reference proteome</keyword>
<dbReference type="PIRSF" id="PIRSF000350">
    <property type="entry name" value="Mercury_reductase_MerA"/>
    <property type="match status" value="1"/>
</dbReference>
<dbReference type="PRINTS" id="PR00368">
    <property type="entry name" value="FADPNR"/>
</dbReference>
<feature type="disulfide bond" description="Redox-active" evidence="5">
    <location>
        <begin position="41"/>
        <end position="46"/>
    </location>
</feature>
<dbReference type="RefSeq" id="WP_014442429.1">
    <property type="nucleotide sequence ID" value="NC_017093.1"/>
</dbReference>
<evidence type="ECO:0000256" key="4">
    <source>
        <dbReference type="PIRSR" id="PIRSR000350-3"/>
    </source>
</evidence>
<feature type="binding site" evidence="4">
    <location>
        <begin position="211"/>
        <end position="218"/>
    </location>
    <ligand>
        <name>NAD(+)</name>
        <dbReference type="ChEBI" id="CHEBI:57540"/>
    </ligand>
</feature>
<feature type="domain" description="Pyridine nucleotide-disulphide oxidoreductase dimerisation" evidence="6">
    <location>
        <begin position="374"/>
        <end position="474"/>
    </location>
</feature>
<dbReference type="EMBL" id="AP012319">
    <property type="protein sequence ID" value="BAL87534.1"/>
    <property type="molecule type" value="Genomic_DNA"/>
</dbReference>
<dbReference type="Gene3D" id="3.30.390.30">
    <property type="match status" value="1"/>
</dbReference>
<dbReference type="InterPro" id="IPR016156">
    <property type="entry name" value="FAD/NAD-linked_Rdtase_dimer_sf"/>
</dbReference>
<comment type="similarity">
    <text evidence="1">Belongs to the class-I pyridine nucleotide-disulfide oxidoreductase family.</text>
</comment>
<proteinExistence type="inferred from homology"/>
<gene>
    <name evidence="8" type="ordered locus">AMIS_23140</name>
</gene>
<evidence type="ECO:0000259" key="6">
    <source>
        <dbReference type="Pfam" id="PF02852"/>
    </source>
</evidence>
<sequence>MRTFDVVVIGAGPGGEVAAGYLAQAGLNVAIVEADKVGGECSFYACIPSKALLRPGELAAQANRTPGVVGARLDVPAVLAYRDELIGHLDDAGQVPWLEERGIELVRGHGRLIGERRVAVTPPAGAVTPPAVAVTQSAVAVTQSAVAVTPPAGASHDGAGEEVLEARRAVILAGGTRAALPAIDGLAEAKPWTNREAVTAQEIPESLVIIGAGVVGVEMAQAYTSLGSRVTLIGRVLPREEVFAGEQVSASLRDQGADVRAGVRAVAVSRTGKEVIVTLSDGATVSASEVLVAAGRTPQSAGLGLEELGIAARGAIGVDERMRVPGADWLYAIGDLNGRALFTHMAKYQARIAASDVLGDDLAVDHLADGPGAPRVIFTEPQVAAVGVPSTATSHRTRVIDVPTDGNAGGAFAGGIGGTARFVIDVDRDVLAGVTITGADVADFLQAATIAIVGEVPIRRLRHAVPAFPTRSEIWLKFFDALAAEETSGRR</sequence>
<dbReference type="Proteomes" id="UP000007882">
    <property type="component" value="Chromosome"/>
</dbReference>
<dbReference type="STRING" id="512565.AMIS_23140"/>
<keyword evidence="4" id="KW-0520">NAD</keyword>
<organism evidence="8 9">
    <name type="scientific">Actinoplanes missouriensis (strain ATCC 14538 / DSM 43046 / CBS 188.64 / JCM 3121 / NBRC 102363 / NCIMB 12654 / NRRL B-3342 / UNCC 431)</name>
    <dbReference type="NCBI Taxonomy" id="512565"/>
    <lineage>
        <taxon>Bacteria</taxon>
        <taxon>Bacillati</taxon>
        <taxon>Actinomycetota</taxon>
        <taxon>Actinomycetes</taxon>
        <taxon>Micromonosporales</taxon>
        <taxon>Micromonosporaceae</taxon>
        <taxon>Actinoplanes</taxon>
    </lineage>
</organism>
<evidence type="ECO:0000313" key="8">
    <source>
        <dbReference type="EMBL" id="BAL87534.1"/>
    </source>
</evidence>
<feature type="domain" description="FAD/NAD(P)-binding" evidence="7">
    <location>
        <begin position="4"/>
        <end position="349"/>
    </location>
</feature>
<name>I0H3E7_ACTM4</name>
<keyword evidence="2" id="KW-0285">Flavoprotein</keyword>
<evidence type="ECO:0000256" key="5">
    <source>
        <dbReference type="PIRSR" id="PIRSR000350-4"/>
    </source>
</evidence>
<feature type="binding site" evidence="4">
    <location>
        <position position="295"/>
    </location>
    <ligand>
        <name>NAD(+)</name>
        <dbReference type="ChEBI" id="CHEBI:57540"/>
    </ligand>
</feature>
<protein>
    <submittedName>
        <fullName evidence="8">Putative pyridine nucleotide-disulfide oxidoreductase</fullName>
    </submittedName>
</protein>
<dbReference type="GO" id="GO:0000166">
    <property type="term" value="F:nucleotide binding"/>
    <property type="evidence" value="ECO:0007669"/>
    <property type="project" value="UniProtKB-KW"/>
</dbReference>
<dbReference type="PANTHER" id="PTHR43014:SF2">
    <property type="entry name" value="MERCURIC REDUCTASE"/>
    <property type="match status" value="1"/>
</dbReference>
<reference evidence="8 9" key="1">
    <citation type="submission" date="2012-02" db="EMBL/GenBank/DDBJ databases">
        <title>Complete genome sequence of Actinoplanes missouriensis 431 (= NBRC 102363).</title>
        <authorList>
            <person name="Ohnishi Y."/>
            <person name="Ishikawa J."/>
            <person name="Sekine M."/>
            <person name="Hosoyama A."/>
            <person name="Harada T."/>
            <person name="Narita H."/>
            <person name="Hata T."/>
            <person name="Konno Y."/>
            <person name="Tutikane K."/>
            <person name="Fujita N."/>
            <person name="Horinouchi S."/>
            <person name="Hayakawa M."/>
        </authorList>
    </citation>
    <scope>NUCLEOTIDE SEQUENCE [LARGE SCALE GENOMIC DNA]</scope>
    <source>
        <strain evidence="9">ATCC 14538 / DSM 43046 / CBS 188.64 / JCM 3121 / NBRC 102363 / NCIMB 12654 / NRRL B-3342 / UNCC 431</strain>
    </source>
</reference>
<feature type="binding site" evidence="4">
    <location>
        <position position="50"/>
    </location>
    <ligand>
        <name>FAD</name>
        <dbReference type="ChEBI" id="CHEBI:57692"/>
    </ligand>
</feature>
<dbReference type="InterPro" id="IPR001100">
    <property type="entry name" value="Pyr_nuc-diS_OxRdtase"/>
</dbReference>
<dbReference type="KEGG" id="ams:AMIS_23140"/>
<comment type="cofactor">
    <cofactor evidence="4">
        <name>FAD</name>
        <dbReference type="ChEBI" id="CHEBI:57692"/>
    </cofactor>
    <text evidence="4">Binds 1 FAD per subunit.</text>
</comment>
<dbReference type="InterPro" id="IPR023753">
    <property type="entry name" value="FAD/NAD-binding_dom"/>
</dbReference>
<evidence type="ECO:0000256" key="1">
    <source>
        <dbReference type="ARBA" id="ARBA00007532"/>
    </source>
</evidence>
<dbReference type="AlphaFoldDB" id="I0H3E7"/>
<dbReference type="GO" id="GO:0016491">
    <property type="term" value="F:oxidoreductase activity"/>
    <property type="evidence" value="ECO:0007669"/>
    <property type="project" value="InterPro"/>
</dbReference>